<gene>
    <name evidence="2" type="ORF">RCO12_08600</name>
</gene>
<dbReference type="Gene3D" id="1.20.58.1910">
    <property type="match status" value="1"/>
</dbReference>
<dbReference type="PANTHER" id="PTHR33594:SF1">
    <property type="entry name" value="HD_PDEASE DOMAIN-CONTAINING PROTEIN"/>
    <property type="match status" value="1"/>
</dbReference>
<feature type="domain" description="HD/PDEase" evidence="1">
    <location>
        <begin position="22"/>
        <end position="137"/>
    </location>
</feature>
<dbReference type="Gene3D" id="1.10.472.50">
    <property type="entry name" value="HD-domain/PDEase-like"/>
    <property type="match status" value="1"/>
</dbReference>
<dbReference type="InterPro" id="IPR006674">
    <property type="entry name" value="HD_domain"/>
</dbReference>
<evidence type="ECO:0000259" key="1">
    <source>
        <dbReference type="SMART" id="SM00471"/>
    </source>
</evidence>
<evidence type="ECO:0000313" key="3">
    <source>
        <dbReference type="Proteomes" id="UP001255050"/>
    </source>
</evidence>
<dbReference type="Pfam" id="PF01966">
    <property type="entry name" value="HD"/>
    <property type="match status" value="1"/>
</dbReference>
<proteinExistence type="predicted"/>
<name>A0ABU1EZE1_9STAP</name>
<protein>
    <submittedName>
        <fullName evidence="2">HD domain-containing protein</fullName>
    </submittedName>
</protein>
<comment type="caution">
    <text evidence="2">The sequence shown here is derived from an EMBL/GenBank/DDBJ whole genome shotgun (WGS) entry which is preliminary data.</text>
</comment>
<dbReference type="CDD" id="cd00077">
    <property type="entry name" value="HDc"/>
    <property type="match status" value="1"/>
</dbReference>
<dbReference type="InterPro" id="IPR003607">
    <property type="entry name" value="HD/PDEase_dom"/>
</dbReference>
<dbReference type="EMBL" id="JAVJGV010000040">
    <property type="protein sequence ID" value="MDR5603494.1"/>
    <property type="molecule type" value="Genomic_DNA"/>
</dbReference>
<dbReference type="PANTHER" id="PTHR33594">
    <property type="entry name" value="SUPERFAMILY HYDROLASE, PUTATIVE (AFU_ORTHOLOGUE AFUA_1G03035)-RELATED"/>
    <property type="match status" value="1"/>
</dbReference>
<dbReference type="SUPFAM" id="SSF109604">
    <property type="entry name" value="HD-domain/PDEase-like"/>
    <property type="match status" value="1"/>
</dbReference>
<accession>A0ABU1EZE1</accession>
<reference evidence="2 3" key="1">
    <citation type="submission" date="2023-08" db="EMBL/GenBank/DDBJ databases">
        <title>Whole genome sequencing of Staphylococcus coagulans NN-2474.</title>
        <authorList>
            <person name="Kropotov V.S."/>
            <person name="Boriskina E.V."/>
            <person name="Gordinskaya N.A."/>
            <person name="Shkurkina I.S."/>
            <person name="Kryazhev D.V."/>
            <person name="Alekseeva A.E."/>
            <person name="Makhova M.A."/>
        </authorList>
    </citation>
    <scope>NUCLEOTIDE SEQUENCE [LARGE SCALE GENOMIC DNA]</scope>
    <source>
        <strain evidence="2 3">NN-2474</strain>
    </source>
</reference>
<dbReference type="SMART" id="SM00471">
    <property type="entry name" value="HDc"/>
    <property type="match status" value="1"/>
</dbReference>
<keyword evidence="3" id="KW-1185">Reference proteome</keyword>
<sequence>MKMKDAITAALNYMKSKHEGDRSGHDVAHVLRVRHLALEIAQHYPLANCFIIEMAALLHDTVDDKLVDSITAHQELEQFLHLHKVPSDDQQAIFYIIDHMSFRKSNSVGTLNTIEAQIVQDADRLDAMGAIGIARTFQFAGHFNEPMWTGEYTLKQLNELEDVSHLPPSAIKHFYEKLLKLKDLMNTQTARQMAEKRHAFLELFLTQFMAEWLSDIHH</sequence>
<dbReference type="RefSeq" id="WP_241415582.1">
    <property type="nucleotide sequence ID" value="NZ_CP092966.1"/>
</dbReference>
<organism evidence="2 3">
    <name type="scientific">Staphylococcus coagulans</name>
    <dbReference type="NCBI Taxonomy" id="74706"/>
    <lineage>
        <taxon>Bacteria</taxon>
        <taxon>Bacillati</taxon>
        <taxon>Bacillota</taxon>
        <taxon>Bacilli</taxon>
        <taxon>Bacillales</taxon>
        <taxon>Staphylococcaceae</taxon>
        <taxon>Staphylococcus</taxon>
    </lineage>
</organism>
<dbReference type="Proteomes" id="UP001255050">
    <property type="component" value="Unassembled WGS sequence"/>
</dbReference>
<evidence type="ECO:0000313" key="2">
    <source>
        <dbReference type="EMBL" id="MDR5603494.1"/>
    </source>
</evidence>
<dbReference type="GeneID" id="72413868"/>